<keyword evidence="2" id="KW-1185">Reference proteome</keyword>
<accession>A0ACC2PXG7</accession>
<name>A0ACC2PXG7_9HYME</name>
<proteinExistence type="predicted"/>
<comment type="caution">
    <text evidence="1">The sequence shown here is derived from an EMBL/GenBank/DDBJ whole genome shotgun (WGS) entry which is preliminary data.</text>
</comment>
<protein>
    <submittedName>
        <fullName evidence="1">Uncharacterized protein</fullName>
    </submittedName>
</protein>
<gene>
    <name evidence="1" type="ORF">QAD02_022821</name>
</gene>
<evidence type="ECO:0000313" key="1">
    <source>
        <dbReference type="EMBL" id="KAJ8687027.1"/>
    </source>
</evidence>
<sequence length="913" mass="105337">MHEAYEATLMLKLGVQIESMTAYDDYLLIGTREGHLLMYNVATNPSDSKANENKNPSLYRYSKNFSKKRIVQIAVVPEYNLLLLLTDNIVCIHDLNSTNLNQISQLQKTRGATLFALDIQRHESMTGGKNTVVRLCVAVKRKLQLYYWKEKKKAFEEFFSEEIAGSDMSRELTVQDIPRELAWCGETLVLGFRGFSYTLMDFQGKSKELFPTGKSPEPNITKISDNSFVLGKDSQSVIMDTSGELIQHNPVKWSDLPGSIAWDDPYLLGIVRDTLEIYTLESCTHIQTLPDLNKARLICRCKQGKVYVASMSQVWCISATDFAQQIRILLEQSQFQLALKLTNLSDLSDEEKTKKTCKIQTLYAHHLFRNKKFREAMEQFLKLGTDPYEVIRLFPDLVSQPSNANELNEPELNLPKLQDRELESGLLALIDYLTEVRYKLINDSQVKEKNLNQKSKVKNVAQSDQLKNMTAVAVEQLLKIIDTTLLKCYLQTNDALVAPLLRLNHCHLAEAEKTLLQHQKYPELIILYQTKGQHKKALELLEKQSKEIDSSLKGPERTIQYLQHLGKDHMDLILKFAGWVLDQDPGEGLRIFMEDVQEVEQLPRPKVLDYLLRCHQDLVITYLEHVVYVWEDNNPLFHNILVHQYKEKCLAAMTPSATPAERENIQHIRQKLQKFLEKSQHYTPETVLRDFPFDCLYEERAIVLGRLGRHQQAVSIYINLLNDVSKAIQYCKNVYERHERLKEDKKQQKEDGAEEVYVTLIRQLLRPDERDSSELLGLVDASGQPAQPYQGRTAQPDLETALELLEEHAAKIEPMKALQVLPDTVPIGRIRHFLEASLQNNINERRRMQVLKGLLYAEHLQVQEQRMHYESQSVLMTEFNVCPVCKKRFGNQSAFARYPNGDIVHFSCQIRKM</sequence>
<dbReference type="EMBL" id="CM056741">
    <property type="protein sequence ID" value="KAJ8687027.1"/>
    <property type="molecule type" value="Genomic_DNA"/>
</dbReference>
<evidence type="ECO:0000313" key="2">
    <source>
        <dbReference type="Proteomes" id="UP001239111"/>
    </source>
</evidence>
<reference evidence="1" key="1">
    <citation type="submission" date="2023-04" db="EMBL/GenBank/DDBJ databases">
        <title>A chromosome-level genome assembly of the parasitoid wasp Eretmocerus hayati.</title>
        <authorList>
            <person name="Zhong Y."/>
            <person name="Liu S."/>
            <person name="Liu Y."/>
        </authorList>
    </citation>
    <scope>NUCLEOTIDE SEQUENCE</scope>
    <source>
        <strain evidence="1">ZJU_SS_LIU_2023</strain>
    </source>
</reference>
<dbReference type="Proteomes" id="UP001239111">
    <property type="component" value="Chromosome 1"/>
</dbReference>
<organism evidence="1 2">
    <name type="scientific">Eretmocerus hayati</name>
    <dbReference type="NCBI Taxonomy" id="131215"/>
    <lineage>
        <taxon>Eukaryota</taxon>
        <taxon>Metazoa</taxon>
        <taxon>Ecdysozoa</taxon>
        <taxon>Arthropoda</taxon>
        <taxon>Hexapoda</taxon>
        <taxon>Insecta</taxon>
        <taxon>Pterygota</taxon>
        <taxon>Neoptera</taxon>
        <taxon>Endopterygota</taxon>
        <taxon>Hymenoptera</taxon>
        <taxon>Apocrita</taxon>
        <taxon>Proctotrupomorpha</taxon>
        <taxon>Chalcidoidea</taxon>
        <taxon>Aphelinidae</taxon>
        <taxon>Aphelininae</taxon>
        <taxon>Eretmocerus</taxon>
    </lineage>
</organism>